<evidence type="ECO:0000256" key="2">
    <source>
        <dbReference type="ARBA" id="ARBA00004141"/>
    </source>
</evidence>
<keyword evidence="7" id="KW-0863">Zinc-finger</keyword>
<dbReference type="GO" id="GO:0005509">
    <property type="term" value="F:calcium ion binding"/>
    <property type="evidence" value="ECO:0007669"/>
    <property type="project" value="InterPro"/>
</dbReference>
<dbReference type="AlphaFoldDB" id="A0A250KY44"/>
<name>A0A250KY44_9GAMM</name>
<evidence type="ECO:0000256" key="3">
    <source>
        <dbReference type="ARBA" id="ARBA00012483"/>
    </source>
</evidence>
<keyword evidence="10 12" id="KW-1133">Transmembrane helix</keyword>
<dbReference type="GO" id="GO:0008270">
    <property type="term" value="F:zinc ion binding"/>
    <property type="evidence" value="ECO:0007669"/>
    <property type="project" value="UniProtKB-KW"/>
</dbReference>
<dbReference type="EC" id="2.3.2.27" evidence="3"/>
<keyword evidence="6" id="KW-0479">Metal-binding</keyword>
<accession>A0A250KY44</accession>
<dbReference type="PROSITE" id="PS00018">
    <property type="entry name" value="EF_HAND_1"/>
    <property type="match status" value="1"/>
</dbReference>
<gene>
    <name evidence="14" type="ORF">sS8_4615</name>
</gene>
<dbReference type="GO" id="GO:0016567">
    <property type="term" value="P:protein ubiquitination"/>
    <property type="evidence" value="ECO:0007669"/>
    <property type="project" value="InterPro"/>
</dbReference>
<keyword evidence="4" id="KW-0808">Transferase</keyword>
<evidence type="ECO:0000256" key="6">
    <source>
        <dbReference type="ARBA" id="ARBA00022723"/>
    </source>
</evidence>
<dbReference type="InterPro" id="IPR002048">
    <property type="entry name" value="EF_hand_dom"/>
</dbReference>
<dbReference type="InterPro" id="IPR022170">
    <property type="entry name" value="MUL1-like"/>
</dbReference>
<proteinExistence type="predicted"/>
<evidence type="ECO:0000256" key="12">
    <source>
        <dbReference type="SAM" id="Phobius"/>
    </source>
</evidence>
<evidence type="ECO:0000256" key="7">
    <source>
        <dbReference type="ARBA" id="ARBA00022771"/>
    </source>
</evidence>
<evidence type="ECO:0000256" key="4">
    <source>
        <dbReference type="ARBA" id="ARBA00022679"/>
    </source>
</evidence>
<evidence type="ECO:0000313" key="15">
    <source>
        <dbReference type="Proteomes" id="UP000266313"/>
    </source>
</evidence>
<dbReference type="Proteomes" id="UP000266313">
    <property type="component" value="Chromosome"/>
</dbReference>
<dbReference type="PROSITE" id="PS50222">
    <property type="entry name" value="EF_HAND_2"/>
    <property type="match status" value="1"/>
</dbReference>
<keyword evidence="15" id="KW-1185">Reference proteome</keyword>
<evidence type="ECO:0000259" key="13">
    <source>
        <dbReference type="PROSITE" id="PS50222"/>
    </source>
</evidence>
<protein>
    <recommendedName>
        <fullName evidence="3">RING-type E3 ubiquitin transferase</fullName>
        <ecNumber evidence="3">2.3.2.27</ecNumber>
    </recommendedName>
</protein>
<dbReference type="GO" id="GO:0061630">
    <property type="term" value="F:ubiquitin protein ligase activity"/>
    <property type="evidence" value="ECO:0007669"/>
    <property type="project" value="UniProtKB-EC"/>
</dbReference>
<evidence type="ECO:0000256" key="1">
    <source>
        <dbReference type="ARBA" id="ARBA00000900"/>
    </source>
</evidence>
<dbReference type="Gene3D" id="1.10.238.10">
    <property type="entry name" value="EF-hand"/>
    <property type="match status" value="1"/>
</dbReference>
<comment type="subcellular location">
    <subcellularLocation>
        <location evidence="2">Membrane</location>
        <topology evidence="2">Multi-pass membrane protein</topology>
    </subcellularLocation>
</comment>
<dbReference type="EMBL" id="AP017928">
    <property type="protein sequence ID" value="BBA36545.1"/>
    <property type="molecule type" value="Genomic_DNA"/>
</dbReference>
<evidence type="ECO:0000256" key="9">
    <source>
        <dbReference type="ARBA" id="ARBA00022833"/>
    </source>
</evidence>
<evidence type="ECO:0000256" key="10">
    <source>
        <dbReference type="ARBA" id="ARBA00022989"/>
    </source>
</evidence>
<evidence type="ECO:0000256" key="5">
    <source>
        <dbReference type="ARBA" id="ARBA00022692"/>
    </source>
</evidence>
<keyword evidence="11 12" id="KW-0472">Membrane</keyword>
<sequence>MMDGEPIHAPLSGVPCVWYSYKVEERETDYQAGRSTSRWRTIERGVSEAIFYLEDDTGRCIVDPDGAEVTPSVRLKWHGKLARPGYAPNQTGFWDSLFSSGPYRYTECRIQINDPLYAIGQFLSLGGTTVADFRTEVADLLSLWKRDRSELIRRFDKDGDGEINADEWETVRQQAEREVMASWHGRTKQTEANLMRKPGYGRPYLLSVIPQAKLTKRYRRNACLAMIAFLLAGSTATWALNLRFGVTP</sequence>
<keyword evidence="9" id="KW-0862">Zinc</keyword>
<dbReference type="GO" id="GO:0016020">
    <property type="term" value="C:membrane"/>
    <property type="evidence" value="ECO:0007669"/>
    <property type="project" value="UniProtKB-SubCell"/>
</dbReference>
<evidence type="ECO:0000256" key="8">
    <source>
        <dbReference type="ARBA" id="ARBA00022786"/>
    </source>
</evidence>
<comment type="catalytic activity">
    <reaction evidence="1">
        <text>S-ubiquitinyl-[E2 ubiquitin-conjugating enzyme]-L-cysteine + [acceptor protein]-L-lysine = [E2 ubiquitin-conjugating enzyme]-L-cysteine + N(6)-ubiquitinyl-[acceptor protein]-L-lysine.</text>
        <dbReference type="EC" id="2.3.2.27"/>
    </reaction>
</comment>
<feature type="transmembrane region" description="Helical" evidence="12">
    <location>
        <begin position="222"/>
        <end position="240"/>
    </location>
</feature>
<feature type="domain" description="EF-hand" evidence="13">
    <location>
        <begin position="150"/>
        <end position="178"/>
    </location>
</feature>
<dbReference type="InterPro" id="IPR018247">
    <property type="entry name" value="EF_Hand_1_Ca_BS"/>
</dbReference>
<organism evidence="14 15">
    <name type="scientific">Methylocaldum marinum</name>
    <dbReference type="NCBI Taxonomy" id="1432792"/>
    <lineage>
        <taxon>Bacteria</taxon>
        <taxon>Pseudomonadati</taxon>
        <taxon>Pseudomonadota</taxon>
        <taxon>Gammaproteobacteria</taxon>
        <taxon>Methylococcales</taxon>
        <taxon>Methylococcaceae</taxon>
        <taxon>Methylocaldum</taxon>
    </lineage>
</organism>
<dbReference type="Pfam" id="PF12483">
    <property type="entry name" value="GIDE"/>
    <property type="match status" value="1"/>
</dbReference>
<keyword evidence="5 12" id="KW-0812">Transmembrane</keyword>
<keyword evidence="8" id="KW-0833">Ubl conjugation pathway</keyword>
<evidence type="ECO:0000313" key="14">
    <source>
        <dbReference type="EMBL" id="BBA36545.1"/>
    </source>
</evidence>
<evidence type="ECO:0000256" key="11">
    <source>
        <dbReference type="ARBA" id="ARBA00023136"/>
    </source>
</evidence>
<reference evidence="14 15" key="1">
    <citation type="submission" date="2016-12" db="EMBL/GenBank/DDBJ databases">
        <title>Genome sequencing of Methylocaldum marinum.</title>
        <authorList>
            <person name="Takeuchi M."/>
            <person name="Kamagata Y."/>
            <person name="Hiraoka S."/>
            <person name="Oshima K."/>
            <person name="Hattori M."/>
            <person name="Iwasaki W."/>
        </authorList>
    </citation>
    <scope>NUCLEOTIDE SEQUENCE [LARGE SCALE GENOMIC DNA]</scope>
    <source>
        <strain evidence="14 15">S8</strain>
    </source>
</reference>
<dbReference type="KEGG" id="mmai:sS8_4615"/>